<feature type="compositionally biased region" description="Basic residues" evidence="1">
    <location>
        <begin position="588"/>
        <end position="597"/>
    </location>
</feature>
<organism evidence="3 4">
    <name type="scientific">Dicentrarchus labrax</name>
    <name type="common">European seabass</name>
    <name type="synonym">Morone labrax</name>
    <dbReference type="NCBI Taxonomy" id="13489"/>
    <lineage>
        <taxon>Eukaryota</taxon>
        <taxon>Metazoa</taxon>
        <taxon>Chordata</taxon>
        <taxon>Craniata</taxon>
        <taxon>Vertebrata</taxon>
        <taxon>Euteleostomi</taxon>
        <taxon>Actinopterygii</taxon>
        <taxon>Neopterygii</taxon>
        <taxon>Teleostei</taxon>
        <taxon>Neoteleostei</taxon>
        <taxon>Acanthomorphata</taxon>
        <taxon>Eupercaria</taxon>
        <taxon>Moronidae</taxon>
        <taxon>Dicentrarchus</taxon>
    </lineage>
</organism>
<feature type="compositionally biased region" description="Low complexity" evidence="1">
    <location>
        <begin position="218"/>
        <end position="235"/>
    </location>
</feature>
<proteinExistence type="predicted"/>
<dbReference type="PANTHER" id="PTHR22409">
    <property type="entry name" value="CHROMOSOME 19 OPEN READING FRAME 44"/>
    <property type="match status" value="1"/>
</dbReference>
<sequence>MWKRGGRSSALDRAQALLSAKRTSGGGAESVPEPAATTRGHAGAVGGSVKTRSAPPNTHTLISDLSDLSSVSSAPEHGADAAGSAAAGKTRGDSTEDLRPQSSLGGGRSRFLKKAPPPAINSSYSPVSKSQMQQEPEPRYVSSSQRGSQNAALSRLAQIESRIRSRKQAGQGLKPAENQTSDMGIPPPPAAQSLEASVQLSAAQSSSDQSLKGKVFPKNNTTKAVNNSNAAAAAARSHQGPDVGVRSRSRAADAVVPSAGSETKSVRVVSGVSLESDEEDMRKLLGESLDSIDNSFLIPGRPADKMLSKSHWKVHATPSPAAVPPSSSSNTAPPRSPASPSHRSSPFRFTGQAQAHFSPSVLSPSPSPPRVSPSPLGRLHSPHRAQSPPRSLSSMSGRSEVLSLEELFPVGPGSEDPHSERSTVSSEDGQQDFKINVMTLDDLGFTEETPVKERGVSAPVPGPPNRHQLPRLKEKEEEQQLKEEDLLDYQSDFESESRTEPNYSTSQVSEDLQGHGDGEEEVSEVREQASDLDVSRGRTEDDYSSAFSDTGRSYTSQTSDHSQTLSRNRGSRSSRSSVSHGSRTSSHQSRRRASTRKVLKEAAVQTQSNPLVHTWPGMAPVGPAVGMTYLDPSPVLTHTLSAEMVEALSTFNPAVFALNELLKQQLAMTRRFIESSRHLHSSLVKSLEPPNYRYTTLEDTKEYIRKHRAPKLTMEEALEEALQEQRLPTQTTDCPPLLNQPRAY</sequence>
<feature type="compositionally biased region" description="Low complexity" evidence="1">
    <location>
        <begin position="566"/>
        <end position="587"/>
    </location>
</feature>
<dbReference type="InterPro" id="IPR040120">
    <property type="entry name" value="C19orf44-like"/>
</dbReference>
<feature type="compositionally biased region" description="Basic and acidic residues" evidence="1">
    <location>
        <begin position="471"/>
        <end position="484"/>
    </location>
</feature>
<keyword evidence="4" id="KW-1185">Reference proteome</keyword>
<evidence type="ECO:0000259" key="2">
    <source>
        <dbReference type="Pfam" id="PF15391"/>
    </source>
</evidence>
<feature type="compositionally biased region" description="Polar residues" evidence="1">
    <location>
        <begin position="388"/>
        <end position="397"/>
    </location>
</feature>
<feature type="compositionally biased region" description="Low complexity" evidence="1">
    <location>
        <begin position="191"/>
        <end position="210"/>
    </location>
</feature>
<feature type="domain" description="DUF4614" evidence="2">
    <location>
        <begin position="540"/>
        <end position="708"/>
    </location>
</feature>
<reference evidence="3" key="1">
    <citation type="submission" date="2025-08" db="UniProtKB">
        <authorList>
            <consortium name="Ensembl"/>
        </authorList>
    </citation>
    <scope>IDENTIFICATION</scope>
</reference>
<dbReference type="Pfam" id="PF15391">
    <property type="entry name" value="DUF4614"/>
    <property type="match status" value="1"/>
</dbReference>
<feature type="compositionally biased region" description="Polar residues" evidence="1">
    <location>
        <begin position="500"/>
        <end position="510"/>
    </location>
</feature>
<dbReference type="Ensembl" id="ENSDLAT00005013892.2">
    <property type="protein sequence ID" value="ENSDLAP00005012719.2"/>
    <property type="gene ID" value="ENSDLAG00005006475.2"/>
</dbReference>
<dbReference type="Proteomes" id="UP000694389">
    <property type="component" value="Unassembled WGS sequence"/>
</dbReference>
<protein>
    <recommendedName>
        <fullName evidence="2">DUF4614 domain-containing protein</fullName>
    </recommendedName>
</protein>
<dbReference type="PANTHER" id="PTHR22409:SF2">
    <property type="entry name" value="CHROMOSOME 19 OPEN READING FRAME 44"/>
    <property type="match status" value="1"/>
</dbReference>
<name>A0A8C4E364_DICLA</name>
<feature type="compositionally biased region" description="Acidic residues" evidence="1">
    <location>
        <begin position="485"/>
        <end position="494"/>
    </location>
</feature>
<feature type="compositionally biased region" description="Low complexity" evidence="1">
    <location>
        <begin position="63"/>
        <end position="73"/>
    </location>
</feature>
<feature type="compositionally biased region" description="Polar residues" evidence="1">
    <location>
        <begin position="50"/>
        <end position="61"/>
    </location>
</feature>
<evidence type="ECO:0000313" key="3">
    <source>
        <dbReference type="Ensembl" id="ENSDLAP00005012719.2"/>
    </source>
</evidence>
<feature type="compositionally biased region" description="Low complexity" evidence="1">
    <location>
        <begin position="315"/>
        <end position="346"/>
    </location>
</feature>
<reference evidence="3" key="2">
    <citation type="submission" date="2025-09" db="UniProtKB">
        <authorList>
            <consortium name="Ensembl"/>
        </authorList>
    </citation>
    <scope>IDENTIFICATION</scope>
</reference>
<feature type="compositionally biased region" description="Polar residues" evidence="1">
    <location>
        <begin position="545"/>
        <end position="565"/>
    </location>
</feature>
<feature type="compositionally biased region" description="Polar residues" evidence="1">
    <location>
        <begin position="120"/>
        <end position="134"/>
    </location>
</feature>
<feature type="region of interest" description="Disordered" evidence="1">
    <location>
        <begin position="1"/>
        <end position="597"/>
    </location>
</feature>
<dbReference type="AlphaFoldDB" id="A0A8C4E364"/>
<feature type="compositionally biased region" description="Basic and acidic residues" evidence="1">
    <location>
        <begin position="90"/>
        <end position="99"/>
    </location>
</feature>
<feature type="compositionally biased region" description="Polar residues" evidence="1">
    <location>
        <begin position="141"/>
        <end position="152"/>
    </location>
</feature>
<accession>A0A8C4E364</accession>
<dbReference type="GeneTree" id="ENSGT00390000002505"/>
<dbReference type="InterPro" id="IPR027884">
    <property type="entry name" value="DUF4614"/>
</dbReference>
<feature type="compositionally biased region" description="Basic and acidic residues" evidence="1">
    <location>
        <begin position="512"/>
        <end position="541"/>
    </location>
</feature>
<evidence type="ECO:0000256" key="1">
    <source>
        <dbReference type="SAM" id="MobiDB-lite"/>
    </source>
</evidence>
<evidence type="ECO:0000313" key="4">
    <source>
        <dbReference type="Proteomes" id="UP000694389"/>
    </source>
</evidence>
<gene>
    <name evidence="3" type="primary">cunh19orf44</name>
</gene>
<feature type="region of interest" description="Disordered" evidence="1">
    <location>
        <begin position="723"/>
        <end position="744"/>
    </location>
</feature>